<proteinExistence type="predicted"/>
<gene>
    <name evidence="5" type="primary">glgA</name>
    <name evidence="5" type="ORF">ERS739220_00095</name>
</gene>
<dbReference type="GO" id="GO:0009011">
    <property type="term" value="F:alpha-1,4-glucan glucosyltransferase (ADP-glucose donor) activity"/>
    <property type="evidence" value="ECO:0007669"/>
    <property type="project" value="UniProtKB-EC"/>
</dbReference>
<evidence type="ECO:0000313" key="5">
    <source>
        <dbReference type="EMBL" id="CUU68751.1"/>
    </source>
</evidence>
<dbReference type="Gene3D" id="3.40.50.2000">
    <property type="entry name" value="Glycogen Phosphorylase B"/>
    <property type="match status" value="2"/>
</dbReference>
<organism evidence="5 6">
    <name type="scientific">Campylobacter hyointestinalis subsp. hyointestinalis</name>
    <dbReference type="NCBI Taxonomy" id="91352"/>
    <lineage>
        <taxon>Bacteria</taxon>
        <taxon>Pseudomonadati</taxon>
        <taxon>Campylobacterota</taxon>
        <taxon>Epsilonproteobacteria</taxon>
        <taxon>Campylobacterales</taxon>
        <taxon>Campylobacteraceae</taxon>
        <taxon>Campylobacter</taxon>
    </lineage>
</organism>
<dbReference type="Proteomes" id="UP000052257">
    <property type="component" value="Unassembled WGS sequence"/>
</dbReference>
<dbReference type="PANTHER" id="PTHR12526">
    <property type="entry name" value="GLYCOSYLTRANSFERASE"/>
    <property type="match status" value="1"/>
</dbReference>
<dbReference type="Pfam" id="PF13439">
    <property type="entry name" value="Glyco_transf_4"/>
    <property type="match status" value="1"/>
</dbReference>
<feature type="domain" description="Glycosyl transferase family 1" evidence="3">
    <location>
        <begin position="187"/>
        <end position="351"/>
    </location>
</feature>
<reference evidence="5 6" key="1">
    <citation type="submission" date="2015-11" db="EMBL/GenBank/DDBJ databases">
        <authorList>
            <consortium name="Pathogen Informatics"/>
        </authorList>
    </citation>
    <scope>NUCLEOTIDE SEQUENCE [LARGE SCALE GENOMIC DNA]</scope>
    <source>
        <strain evidence="5 6">006A-0191</strain>
    </source>
</reference>
<dbReference type="PANTHER" id="PTHR12526:SF629">
    <property type="entry name" value="TEICHURONIC ACID BIOSYNTHESIS GLYCOSYLTRANSFERASE TUAH-RELATED"/>
    <property type="match status" value="1"/>
</dbReference>
<dbReference type="AlphaFoldDB" id="A0A9W5ER66"/>
<comment type="caution">
    <text evidence="5">The sequence shown here is derived from an EMBL/GenBank/DDBJ whole genome shotgun (WGS) entry which is preliminary data.</text>
</comment>
<dbReference type="GO" id="GO:0004648">
    <property type="term" value="F:O-phospho-L-serine:2-oxoglutarate aminotransferase activity"/>
    <property type="evidence" value="ECO:0007669"/>
    <property type="project" value="UniProtKB-EC"/>
</dbReference>
<dbReference type="EMBL" id="FAUW01000001">
    <property type="protein sequence ID" value="CUU68751.1"/>
    <property type="molecule type" value="Genomic_DNA"/>
</dbReference>
<keyword evidence="2 5" id="KW-0808">Transferase</keyword>
<dbReference type="EC" id="2.4.1.21" evidence="5"/>
<evidence type="ECO:0000256" key="1">
    <source>
        <dbReference type="ARBA" id="ARBA00022676"/>
    </source>
</evidence>
<evidence type="ECO:0000259" key="3">
    <source>
        <dbReference type="Pfam" id="PF00534"/>
    </source>
</evidence>
<keyword evidence="5" id="KW-0032">Aminotransferase</keyword>
<dbReference type="InterPro" id="IPR028098">
    <property type="entry name" value="Glyco_trans_4-like_N"/>
</dbReference>
<keyword evidence="1 5" id="KW-0328">Glycosyltransferase</keyword>
<evidence type="ECO:0000259" key="4">
    <source>
        <dbReference type="Pfam" id="PF13439"/>
    </source>
</evidence>
<evidence type="ECO:0000313" key="6">
    <source>
        <dbReference type="Proteomes" id="UP000052257"/>
    </source>
</evidence>
<dbReference type="CDD" id="cd03794">
    <property type="entry name" value="GT4_WbuB-like"/>
    <property type="match status" value="1"/>
</dbReference>
<dbReference type="EC" id="2.6.1.52" evidence="5"/>
<name>A0A9W5ER66_CAMHY</name>
<dbReference type="SUPFAM" id="SSF53756">
    <property type="entry name" value="UDP-Glycosyltransferase/glycogen phosphorylase"/>
    <property type="match status" value="1"/>
</dbReference>
<sequence length="375" mass="42951">MLRYLNIVHLTSVHPRYDTRVFIKMCCSLAKNKSYKVSLVVADGKGDEIKSNVFIYDVGLKSYSRISRMQKTAKKIFQKAKDLNSDIYHIHDPELIPVGLRLKKLGKKVIFDSHEDVPKDILSKNWIPFLLRRSISYAYSLYEQYACSKFDYIVAATPFIRDKFLKINKNSIDINNYPILGELYNDISWNDKENSVCYVGGISRIRGIVEIVKAMKYADIKLNLVGLFDSNDLKNEIVVLAKSICNENKINLFGFLDRKGVSDIINKSKIGLVTLYPTTAYLEALPIKMFEYMSAGIPVIASNFPLWRDIVEKSGCGICVDPLKPKDIAKAINFILQNPQIAEQMGINGRKIVVEKYNWAIEEEKLFNIYEELSR</sequence>
<dbReference type="InterPro" id="IPR001296">
    <property type="entry name" value="Glyco_trans_1"/>
</dbReference>
<protein>
    <submittedName>
        <fullName evidence="5">Phosphoserine aminotransferase, (Psat)</fullName>
        <ecNumber evidence="5">2.4.1.21</ecNumber>
        <ecNumber evidence="5">2.6.1.52</ecNumber>
    </submittedName>
</protein>
<accession>A0A9W5ER66</accession>
<dbReference type="Pfam" id="PF00534">
    <property type="entry name" value="Glycos_transf_1"/>
    <property type="match status" value="1"/>
</dbReference>
<evidence type="ECO:0000256" key="2">
    <source>
        <dbReference type="ARBA" id="ARBA00022679"/>
    </source>
</evidence>
<feature type="domain" description="Glycosyltransferase subfamily 4-like N-terminal" evidence="4">
    <location>
        <begin position="25"/>
        <end position="166"/>
    </location>
</feature>